<dbReference type="InterPro" id="IPR027417">
    <property type="entry name" value="P-loop_NTPase"/>
</dbReference>
<dbReference type="InterPro" id="IPR050238">
    <property type="entry name" value="DNA_Rep/Repair_Clamp_Loader"/>
</dbReference>
<dbReference type="EMBL" id="JBHTKA010000001">
    <property type="protein sequence ID" value="MFD0999049.1"/>
    <property type="molecule type" value="Genomic_DNA"/>
</dbReference>
<dbReference type="Gene3D" id="3.40.50.300">
    <property type="entry name" value="P-loop containing nucleotide triphosphate hydrolases"/>
    <property type="match status" value="1"/>
</dbReference>
<dbReference type="Pfam" id="PF13177">
    <property type="entry name" value="DNA_pol3_delta2"/>
    <property type="match status" value="1"/>
</dbReference>
<organism evidence="1 2">
    <name type="scientific">Ohtaekwangia kribbensis</name>
    <dbReference type="NCBI Taxonomy" id="688913"/>
    <lineage>
        <taxon>Bacteria</taxon>
        <taxon>Pseudomonadati</taxon>
        <taxon>Bacteroidota</taxon>
        <taxon>Cytophagia</taxon>
        <taxon>Cytophagales</taxon>
        <taxon>Fulvivirgaceae</taxon>
        <taxon>Ohtaekwangia</taxon>
    </lineage>
</organism>
<keyword evidence="2" id="KW-1185">Reference proteome</keyword>
<dbReference type="RefSeq" id="WP_377576793.1">
    <property type="nucleotide sequence ID" value="NZ_JBHTKA010000001.1"/>
</dbReference>
<dbReference type="Proteomes" id="UP001597112">
    <property type="component" value="Unassembled WGS sequence"/>
</dbReference>
<proteinExistence type="predicted"/>
<name>A0ABW3JYS1_9BACT</name>
<dbReference type="PANTHER" id="PTHR11669:SF8">
    <property type="entry name" value="DNA POLYMERASE III SUBUNIT DELTA"/>
    <property type="match status" value="1"/>
</dbReference>
<sequence length="374" mass="42330">MKFADIPGLSDVKELLIDAVKANHTAHAQLFVGAEGALNLPLALAYATYLHCQNKGEDACGTCPACSKNAKFIHPDTHFVFPLSNVKNDKDEDRFKAEILKSWRAFLLEQPHGSLDDWTNYYGGEDKLALISREESREIIKTLSLKPFESPHKIMIIWQPELMHSAAANGILKILEEPPPQTFFILVTNAADKLLPTIISRTQIVTVPLLHDNEVQSYLQEKHGVEERKAEKLAQLAEGRLNLGIKLIDSEEDNNTQRFIEWMRACFRKNYGTLVTMADEYHSLDKLNQRSLISYSINMMRESLLNISGAADMNRTRGDELKFVQDFSKVLTLDKVEKSFKLLNDAGYHLERNGSAKMIFLDLSLKLSKTLNPN</sequence>
<evidence type="ECO:0000313" key="2">
    <source>
        <dbReference type="Proteomes" id="UP001597112"/>
    </source>
</evidence>
<comment type="caution">
    <text evidence="1">The sequence shown here is derived from an EMBL/GenBank/DDBJ whole genome shotgun (WGS) entry which is preliminary data.</text>
</comment>
<accession>A0ABW3JYS1</accession>
<protein>
    <submittedName>
        <fullName evidence="1">ATP-binding protein</fullName>
    </submittedName>
</protein>
<dbReference type="GO" id="GO:0005524">
    <property type="term" value="F:ATP binding"/>
    <property type="evidence" value="ECO:0007669"/>
    <property type="project" value="UniProtKB-KW"/>
</dbReference>
<gene>
    <name evidence="1" type="ORF">ACFQ21_07010</name>
</gene>
<evidence type="ECO:0000313" key="1">
    <source>
        <dbReference type="EMBL" id="MFD0999049.1"/>
    </source>
</evidence>
<reference evidence="2" key="1">
    <citation type="journal article" date="2019" name="Int. J. Syst. Evol. Microbiol.">
        <title>The Global Catalogue of Microorganisms (GCM) 10K type strain sequencing project: providing services to taxonomists for standard genome sequencing and annotation.</title>
        <authorList>
            <consortium name="The Broad Institute Genomics Platform"/>
            <consortium name="The Broad Institute Genome Sequencing Center for Infectious Disease"/>
            <person name="Wu L."/>
            <person name="Ma J."/>
        </authorList>
    </citation>
    <scope>NUCLEOTIDE SEQUENCE [LARGE SCALE GENOMIC DNA]</scope>
    <source>
        <strain evidence="2">CCUG 58938</strain>
    </source>
</reference>
<keyword evidence="1" id="KW-0547">Nucleotide-binding</keyword>
<dbReference type="SUPFAM" id="SSF52540">
    <property type="entry name" value="P-loop containing nucleoside triphosphate hydrolases"/>
    <property type="match status" value="1"/>
</dbReference>
<keyword evidence="1" id="KW-0067">ATP-binding</keyword>
<dbReference type="PANTHER" id="PTHR11669">
    <property type="entry name" value="REPLICATION FACTOR C / DNA POLYMERASE III GAMMA-TAU SUBUNIT"/>
    <property type="match status" value="1"/>
</dbReference>